<dbReference type="Proteomes" id="UP001165960">
    <property type="component" value="Unassembled WGS sequence"/>
</dbReference>
<keyword evidence="2" id="KW-1185">Reference proteome</keyword>
<evidence type="ECO:0000313" key="1">
    <source>
        <dbReference type="EMBL" id="KAJ9068282.1"/>
    </source>
</evidence>
<comment type="caution">
    <text evidence="1">The sequence shown here is derived from an EMBL/GenBank/DDBJ whole genome shotgun (WGS) entry which is preliminary data.</text>
</comment>
<dbReference type="EMBL" id="QTSX02003757">
    <property type="protein sequence ID" value="KAJ9068282.1"/>
    <property type="molecule type" value="Genomic_DNA"/>
</dbReference>
<proteinExistence type="predicted"/>
<organism evidence="1 2">
    <name type="scientific">Entomophthora muscae</name>
    <dbReference type="NCBI Taxonomy" id="34485"/>
    <lineage>
        <taxon>Eukaryota</taxon>
        <taxon>Fungi</taxon>
        <taxon>Fungi incertae sedis</taxon>
        <taxon>Zoopagomycota</taxon>
        <taxon>Entomophthoromycotina</taxon>
        <taxon>Entomophthoromycetes</taxon>
        <taxon>Entomophthorales</taxon>
        <taxon>Entomophthoraceae</taxon>
        <taxon>Entomophthora</taxon>
    </lineage>
</organism>
<accession>A0ACC2T1U8</accession>
<evidence type="ECO:0000313" key="2">
    <source>
        <dbReference type="Proteomes" id="UP001165960"/>
    </source>
</evidence>
<gene>
    <name evidence="1" type="ORF">DSO57_1030287</name>
</gene>
<protein>
    <submittedName>
        <fullName evidence="1">Uncharacterized protein</fullName>
    </submittedName>
</protein>
<sequence>MREIAELFLQLRYQRYTFSTLDASRYVLGTSISRLLDKLSYDQRCQIINVL</sequence>
<name>A0ACC2T1U8_9FUNG</name>
<reference evidence="1" key="1">
    <citation type="submission" date="2022-04" db="EMBL/GenBank/DDBJ databases">
        <title>Genome of the entomopathogenic fungus Entomophthora muscae.</title>
        <authorList>
            <person name="Elya C."/>
            <person name="Lovett B.R."/>
            <person name="Lee E."/>
            <person name="Macias A.M."/>
            <person name="Hajek A.E."/>
            <person name="De Bivort B.L."/>
            <person name="Kasson M.T."/>
            <person name="De Fine Licht H.H."/>
            <person name="Stajich J.E."/>
        </authorList>
    </citation>
    <scope>NUCLEOTIDE SEQUENCE</scope>
    <source>
        <strain evidence="1">Berkeley</strain>
    </source>
</reference>